<dbReference type="AlphaFoldDB" id="A0A132BWG1"/>
<keyword evidence="3" id="KW-1185">Reference proteome</keyword>
<evidence type="ECO:0000313" key="3">
    <source>
        <dbReference type="Proteomes" id="UP000068382"/>
    </source>
</evidence>
<sequence length="46" mass="4866">MIDRLLTHAKDSARAWVGAKAPSRGEGPALSGLSAGRNFRMKGAKQ</sequence>
<evidence type="ECO:0000256" key="1">
    <source>
        <dbReference type="SAM" id="MobiDB-lite"/>
    </source>
</evidence>
<comment type="caution">
    <text evidence="2">The sequence shown here is derived from an EMBL/GenBank/DDBJ whole genome shotgun (WGS) entry which is preliminary data.</text>
</comment>
<dbReference type="Proteomes" id="UP000068382">
    <property type="component" value="Unassembled WGS sequence"/>
</dbReference>
<feature type="region of interest" description="Disordered" evidence="1">
    <location>
        <begin position="19"/>
        <end position="46"/>
    </location>
</feature>
<dbReference type="EMBL" id="LPUY01000072">
    <property type="protein sequence ID" value="KUP92711.1"/>
    <property type="molecule type" value="Genomic_DNA"/>
</dbReference>
<accession>A0A132BWG1</accession>
<protein>
    <submittedName>
        <fullName evidence="2">Uncharacterized protein</fullName>
    </submittedName>
</protein>
<gene>
    <name evidence="2" type="ORF">TRIHO_24100</name>
</gene>
<name>A0A132BWG1_9RHOB</name>
<evidence type="ECO:0000313" key="2">
    <source>
        <dbReference type="EMBL" id="KUP92711.1"/>
    </source>
</evidence>
<reference evidence="2 3" key="1">
    <citation type="submission" date="2015-12" db="EMBL/GenBank/DDBJ databases">
        <title>Genome sequence of the marine Rhodobacteraceae strain O3.65, Candidatus Tritonibacter horizontis.</title>
        <authorList>
            <person name="Poehlein A."/>
            <person name="Giebel H.A."/>
            <person name="Voget S."/>
            <person name="Brinkhoff T."/>
        </authorList>
    </citation>
    <scope>NUCLEOTIDE SEQUENCE [LARGE SCALE GENOMIC DNA]</scope>
    <source>
        <strain evidence="2 3">O3.65</strain>
    </source>
</reference>
<organism evidence="2 3">
    <name type="scientific">Tritonibacter horizontis</name>
    <dbReference type="NCBI Taxonomy" id="1768241"/>
    <lineage>
        <taxon>Bacteria</taxon>
        <taxon>Pseudomonadati</taxon>
        <taxon>Pseudomonadota</taxon>
        <taxon>Alphaproteobacteria</taxon>
        <taxon>Rhodobacterales</taxon>
        <taxon>Paracoccaceae</taxon>
        <taxon>Tritonibacter</taxon>
    </lineage>
</organism>
<proteinExistence type="predicted"/>